<evidence type="ECO:0000313" key="2">
    <source>
        <dbReference type="EMBL" id="EWG47863.1"/>
    </source>
</evidence>
<gene>
    <name evidence="2" type="ORF">FVEG_07861</name>
</gene>
<evidence type="ECO:0000313" key="3">
    <source>
        <dbReference type="Proteomes" id="UP000009096"/>
    </source>
</evidence>
<dbReference type="GeneID" id="30065632"/>
<dbReference type="VEuPathDB" id="FungiDB:FVEG_07861"/>
<dbReference type="Proteomes" id="UP000009096">
    <property type="component" value="Chromosome 3"/>
</dbReference>
<reference evidence="2 3" key="1">
    <citation type="journal article" date="2010" name="Nature">
        <title>Comparative genomics reveals mobile pathogenicity chromosomes in Fusarium.</title>
        <authorList>
            <person name="Ma L.J."/>
            <person name="van der Does H.C."/>
            <person name="Borkovich K.A."/>
            <person name="Coleman J.J."/>
            <person name="Daboussi M.J."/>
            <person name="Di Pietro A."/>
            <person name="Dufresne M."/>
            <person name="Freitag M."/>
            <person name="Grabherr M."/>
            <person name="Henrissat B."/>
            <person name="Houterman P.M."/>
            <person name="Kang S."/>
            <person name="Shim W.B."/>
            <person name="Woloshuk C."/>
            <person name="Xie X."/>
            <person name="Xu J.R."/>
            <person name="Antoniw J."/>
            <person name="Baker S.E."/>
            <person name="Bluhm B.H."/>
            <person name="Breakspear A."/>
            <person name="Brown D.W."/>
            <person name="Butchko R.A."/>
            <person name="Chapman S."/>
            <person name="Coulson R."/>
            <person name="Coutinho P.M."/>
            <person name="Danchin E.G."/>
            <person name="Diener A."/>
            <person name="Gale L.R."/>
            <person name="Gardiner D.M."/>
            <person name="Goff S."/>
            <person name="Hammond-Kosack K.E."/>
            <person name="Hilburn K."/>
            <person name="Hua-Van A."/>
            <person name="Jonkers W."/>
            <person name="Kazan K."/>
            <person name="Kodira C.D."/>
            <person name="Koehrsen M."/>
            <person name="Kumar L."/>
            <person name="Lee Y.H."/>
            <person name="Li L."/>
            <person name="Manners J.M."/>
            <person name="Miranda-Saavedra D."/>
            <person name="Mukherjee M."/>
            <person name="Park G."/>
            <person name="Park J."/>
            <person name="Park S.Y."/>
            <person name="Proctor R.H."/>
            <person name="Regev A."/>
            <person name="Ruiz-Roldan M.C."/>
            <person name="Sain D."/>
            <person name="Sakthikumar S."/>
            <person name="Sykes S."/>
            <person name="Schwartz D.C."/>
            <person name="Turgeon B.G."/>
            <person name="Wapinski I."/>
            <person name="Yoder O."/>
            <person name="Young S."/>
            <person name="Zeng Q."/>
            <person name="Zhou S."/>
            <person name="Galagan J."/>
            <person name="Cuomo C.A."/>
            <person name="Kistler H.C."/>
            <person name="Rep M."/>
        </authorList>
    </citation>
    <scope>NUCLEOTIDE SEQUENCE [LARGE SCALE GENOMIC DNA]</scope>
    <source>
        <strain evidence="3">M3125 / FGSC 7600</strain>
    </source>
</reference>
<accession>W7M8F9</accession>
<proteinExistence type="predicted"/>
<sequence>MAPDPPATESGSGSDNDEDKQSVVSNSSTMATTDDFKVDLLKAIKDIKTVEKFAFDQEIEIPEDFNISVQGVGDIKPPLKKAQAVKIITQARQAPFGRGSDTIVDTSVRKNLGTRS</sequence>
<dbReference type="AlphaFoldDB" id="W7M8F9"/>
<dbReference type="eggNOG" id="ENOG502QWAB">
    <property type="taxonomic scope" value="Eukaryota"/>
</dbReference>
<dbReference type="EMBL" id="DS022251">
    <property type="protein sequence ID" value="EWG47863.1"/>
    <property type="molecule type" value="Genomic_DNA"/>
</dbReference>
<evidence type="ECO:0000256" key="1">
    <source>
        <dbReference type="SAM" id="MobiDB-lite"/>
    </source>
</evidence>
<dbReference type="RefSeq" id="XP_018754054.1">
    <property type="nucleotide sequence ID" value="XM_018896570.1"/>
</dbReference>
<name>W7M8F9_GIBM7</name>
<dbReference type="KEGG" id="fvr:FVEG_07861"/>
<dbReference type="HOGENOM" id="CLU_2097081_0_0_1"/>
<keyword evidence="3" id="KW-1185">Reference proteome</keyword>
<protein>
    <submittedName>
        <fullName evidence="2">Uncharacterized protein</fullName>
    </submittedName>
</protein>
<organism evidence="2 3">
    <name type="scientific">Gibberella moniliformis (strain M3125 / FGSC 7600)</name>
    <name type="common">Maize ear and stalk rot fungus</name>
    <name type="synonym">Fusarium verticillioides</name>
    <dbReference type="NCBI Taxonomy" id="334819"/>
    <lineage>
        <taxon>Eukaryota</taxon>
        <taxon>Fungi</taxon>
        <taxon>Dikarya</taxon>
        <taxon>Ascomycota</taxon>
        <taxon>Pezizomycotina</taxon>
        <taxon>Sordariomycetes</taxon>
        <taxon>Hypocreomycetidae</taxon>
        <taxon>Hypocreales</taxon>
        <taxon>Nectriaceae</taxon>
        <taxon>Fusarium</taxon>
        <taxon>Fusarium fujikuroi species complex</taxon>
    </lineage>
</organism>
<feature type="region of interest" description="Disordered" evidence="1">
    <location>
        <begin position="1"/>
        <end position="29"/>
    </location>
</feature>
<dbReference type="OrthoDB" id="27483at2759"/>